<comment type="caution">
    <text evidence="1">The sequence shown here is derived from an EMBL/GenBank/DDBJ whole genome shotgun (WGS) entry which is preliminary data.</text>
</comment>
<gene>
    <name evidence="1" type="ORF">BLA60_31065</name>
</gene>
<protein>
    <submittedName>
        <fullName evidence="1">Uncharacterized protein</fullName>
    </submittedName>
</protein>
<reference evidence="1 2" key="1">
    <citation type="submission" date="2016-12" db="EMBL/GenBank/DDBJ databases">
        <title>The draft genome sequence of Actinophytocola xinjiangensis.</title>
        <authorList>
            <person name="Wang W."/>
            <person name="Yuan L."/>
        </authorList>
    </citation>
    <scope>NUCLEOTIDE SEQUENCE [LARGE SCALE GENOMIC DNA]</scope>
    <source>
        <strain evidence="1 2">CGMCC 4.4663</strain>
    </source>
</reference>
<dbReference type="AlphaFoldDB" id="A0A7Z0WHA1"/>
<name>A0A7Z0WHA1_9PSEU</name>
<organism evidence="1 2">
    <name type="scientific">Actinophytocola xinjiangensis</name>
    <dbReference type="NCBI Taxonomy" id="485602"/>
    <lineage>
        <taxon>Bacteria</taxon>
        <taxon>Bacillati</taxon>
        <taxon>Actinomycetota</taxon>
        <taxon>Actinomycetes</taxon>
        <taxon>Pseudonocardiales</taxon>
        <taxon>Pseudonocardiaceae</taxon>
    </lineage>
</organism>
<dbReference type="Proteomes" id="UP000185696">
    <property type="component" value="Unassembled WGS sequence"/>
</dbReference>
<accession>A0A7Z0WHA1</accession>
<dbReference type="EMBL" id="MSIF01000020">
    <property type="protein sequence ID" value="OLF06701.1"/>
    <property type="molecule type" value="Genomic_DNA"/>
</dbReference>
<keyword evidence="2" id="KW-1185">Reference proteome</keyword>
<evidence type="ECO:0000313" key="1">
    <source>
        <dbReference type="EMBL" id="OLF06701.1"/>
    </source>
</evidence>
<sequence>MFMNRDDDATLVVPTETDPPTEVVDAWIHAALRRLPAPARLRAALVARELVADARGRRAAPYVLRLSVLDRRSTLAVAVDCATAADEPMVTSTELLVSGLCTRWGVERRLSARTTWAELTVDASGPLRLHAPDQPRPGFRFPDRRSR</sequence>
<proteinExistence type="predicted"/>
<evidence type="ECO:0000313" key="2">
    <source>
        <dbReference type="Proteomes" id="UP000185696"/>
    </source>
</evidence>